<dbReference type="PROSITE" id="PS00332">
    <property type="entry name" value="SOD_CU_ZN_2"/>
    <property type="match status" value="1"/>
</dbReference>
<feature type="chain" id="PRO_5015561367" description="Superoxide dismutase [Cu-Zn]" evidence="3">
    <location>
        <begin position="22"/>
        <end position="170"/>
    </location>
</feature>
<dbReference type="Gene3D" id="2.60.40.200">
    <property type="entry name" value="Superoxide dismutase, copper/zinc binding domain"/>
    <property type="match status" value="1"/>
</dbReference>
<gene>
    <name evidence="5" type="ORF">C7449_101417</name>
</gene>
<proteinExistence type="inferred from homology"/>
<dbReference type="EMBL" id="PZZZ01000001">
    <property type="protein sequence ID" value="PTM98751.1"/>
    <property type="molecule type" value="Genomic_DNA"/>
</dbReference>
<accession>A0A2T5BIC9</accession>
<reference evidence="5 6" key="1">
    <citation type="submission" date="2018-04" db="EMBL/GenBank/DDBJ databases">
        <title>Genomic Encyclopedia of Type Strains, Phase IV (KMG-IV): sequencing the most valuable type-strain genomes for metagenomic binning, comparative biology and taxonomic classification.</title>
        <authorList>
            <person name="Goeker M."/>
        </authorList>
    </citation>
    <scope>NUCLEOTIDE SEQUENCE [LARGE SCALE GENOMIC DNA]</scope>
    <source>
        <strain evidence="5 6">DSM 7138</strain>
    </source>
</reference>
<keyword evidence="2" id="KW-0479">Metal-binding</keyword>
<name>A0A2T5BIC9_MYCDI</name>
<sequence length="170" mass="17687">MIRISCVPLAAALLFSASAFAQQSNTAEADFLGLGGTESGRATLTETDGGVLFEIELSGMPPRKWVALHIHETGTCDPTTGHKSAGAHFNPDGKVHGFLAAGGPHAGDMPNQYVSDDGILRAQVFNAAVRLDDEKTGIRGRAIVIHSGSDDYRTDPAGGSGDRIACAVIK</sequence>
<organism evidence="5 6">
    <name type="scientific">Mycoplana dimorpha</name>
    <dbReference type="NCBI Taxonomy" id="28320"/>
    <lineage>
        <taxon>Bacteria</taxon>
        <taxon>Pseudomonadati</taxon>
        <taxon>Pseudomonadota</taxon>
        <taxon>Alphaproteobacteria</taxon>
        <taxon>Hyphomicrobiales</taxon>
        <taxon>Rhizobiaceae</taxon>
        <taxon>Mycoplana</taxon>
    </lineage>
</organism>
<comment type="similarity">
    <text evidence="1 2">Belongs to the Cu-Zn superoxide dismutase family.</text>
</comment>
<evidence type="ECO:0000313" key="6">
    <source>
        <dbReference type="Proteomes" id="UP000241247"/>
    </source>
</evidence>
<dbReference type="Proteomes" id="UP000241247">
    <property type="component" value="Unassembled WGS sequence"/>
</dbReference>
<comment type="catalytic activity">
    <reaction evidence="2">
        <text>2 superoxide + 2 H(+) = H2O2 + O2</text>
        <dbReference type="Rhea" id="RHEA:20696"/>
        <dbReference type="ChEBI" id="CHEBI:15378"/>
        <dbReference type="ChEBI" id="CHEBI:15379"/>
        <dbReference type="ChEBI" id="CHEBI:16240"/>
        <dbReference type="ChEBI" id="CHEBI:18421"/>
        <dbReference type="EC" id="1.15.1.1"/>
    </reaction>
</comment>
<dbReference type="CDD" id="cd00305">
    <property type="entry name" value="Cu-Zn_Superoxide_Dismutase"/>
    <property type="match status" value="1"/>
</dbReference>
<comment type="caution">
    <text evidence="5">The sequence shown here is derived from an EMBL/GenBank/DDBJ whole genome shotgun (WGS) entry which is preliminary data.</text>
</comment>
<feature type="signal peptide" evidence="3">
    <location>
        <begin position="1"/>
        <end position="21"/>
    </location>
</feature>
<dbReference type="OrthoDB" id="5431326at2"/>
<keyword evidence="3" id="KW-0732">Signal</keyword>
<dbReference type="Pfam" id="PF00080">
    <property type="entry name" value="Sod_Cu"/>
    <property type="match status" value="1"/>
</dbReference>
<keyword evidence="2" id="KW-0862">Zinc</keyword>
<evidence type="ECO:0000256" key="3">
    <source>
        <dbReference type="SAM" id="SignalP"/>
    </source>
</evidence>
<keyword evidence="6" id="KW-1185">Reference proteome</keyword>
<dbReference type="AlphaFoldDB" id="A0A2T5BIC9"/>
<evidence type="ECO:0000256" key="2">
    <source>
        <dbReference type="RuleBase" id="RU000393"/>
    </source>
</evidence>
<feature type="domain" description="Superoxide dismutase copper/zinc binding" evidence="4">
    <location>
        <begin position="39"/>
        <end position="169"/>
    </location>
</feature>
<dbReference type="InterPro" id="IPR024134">
    <property type="entry name" value="SOD_Cu/Zn_/chaperone"/>
</dbReference>
<dbReference type="RefSeq" id="WP_108001097.1">
    <property type="nucleotide sequence ID" value="NZ_JBHEEX010000006.1"/>
</dbReference>
<keyword evidence="2" id="KW-0186">Copper</keyword>
<dbReference type="GO" id="GO:0004784">
    <property type="term" value="F:superoxide dismutase activity"/>
    <property type="evidence" value="ECO:0007669"/>
    <property type="project" value="UniProtKB-EC"/>
</dbReference>
<dbReference type="InterPro" id="IPR018152">
    <property type="entry name" value="SOD_Cu/Zn_BS"/>
</dbReference>
<dbReference type="SUPFAM" id="SSF49329">
    <property type="entry name" value="Cu,Zn superoxide dismutase-like"/>
    <property type="match status" value="1"/>
</dbReference>
<dbReference type="InterPro" id="IPR001424">
    <property type="entry name" value="SOD_Cu_Zn_dom"/>
</dbReference>
<evidence type="ECO:0000256" key="1">
    <source>
        <dbReference type="ARBA" id="ARBA00010457"/>
    </source>
</evidence>
<dbReference type="GO" id="GO:0005507">
    <property type="term" value="F:copper ion binding"/>
    <property type="evidence" value="ECO:0007669"/>
    <property type="project" value="InterPro"/>
</dbReference>
<dbReference type="EC" id="1.15.1.1" evidence="2"/>
<keyword evidence="2" id="KW-0560">Oxidoreductase</keyword>
<evidence type="ECO:0000313" key="5">
    <source>
        <dbReference type="EMBL" id="PTM98751.1"/>
    </source>
</evidence>
<comment type="function">
    <text evidence="2">Destroys radicals which are normally produced within the cells and which are toxic to biological systems.</text>
</comment>
<dbReference type="InterPro" id="IPR036423">
    <property type="entry name" value="SOD-like_Cu/Zn_dom_sf"/>
</dbReference>
<evidence type="ECO:0000259" key="4">
    <source>
        <dbReference type="Pfam" id="PF00080"/>
    </source>
</evidence>
<comment type="cofactor">
    <cofactor evidence="2">
        <name>Cu cation</name>
        <dbReference type="ChEBI" id="CHEBI:23378"/>
    </cofactor>
    <text evidence="2">Binds 1 copper ion per subunit.</text>
</comment>
<comment type="cofactor">
    <cofactor evidence="2">
        <name>Zn(2+)</name>
        <dbReference type="ChEBI" id="CHEBI:29105"/>
    </cofactor>
    <text evidence="2">Binds 1 zinc ion per subunit.</text>
</comment>
<protein>
    <recommendedName>
        <fullName evidence="2">Superoxide dismutase [Cu-Zn]</fullName>
        <ecNumber evidence="2">1.15.1.1</ecNumber>
    </recommendedName>
</protein>
<dbReference type="PANTHER" id="PTHR10003">
    <property type="entry name" value="SUPEROXIDE DISMUTASE CU-ZN -RELATED"/>
    <property type="match status" value="1"/>
</dbReference>